<keyword evidence="2" id="KW-0378">Hydrolase</keyword>
<dbReference type="SUPFAM" id="SSF50494">
    <property type="entry name" value="Trypsin-like serine proteases"/>
    <property type="match status" value="1"/>
</dbReference>
<dbReference type="EMBL" id="JAATLJ010000001">
    <property type="protein sequence ID" value="NIZ40771.1"/>
    <property type="molecule type" value="Genomic_DNA"/>
</dbReference>
<dbReference type="InterPro" id="IPR009003">
    <property type="entry name" value="Peptidase_S1_PA"/>
</dbReference>
<dbReference type="AlphaFoldDB" id="A0A968KTW1"/>
<comment type="caution">
    <text evidence="3">The sequence shown here is derived from an EMBL/GenBank/DDBJ whole genome shotgun (WGS) entry which is preliminary data.</text>
</comment>
<dbReference type="PANTHER" id="PTHR43343">
    <property type="entry name" value="PEPTIDASE S12"/>
    <property type="match status" value="1"/>
</dbReference>
<gene>
    <name evidence="3" type="ORF">HCT14_04520</name>
</gene>
<dbReference type="Proteomes" id="UP000711995">
    <property type="component" value="Unassembled WGS sequence"/>
</dbReference>
<dbReference type="PRINTS" id="PR00834">
    <property type="entry name" value="PROTEASES2C"/>
</dbReference>
<dbReference type="PANTHER" id="PTHR43343:SF3">
    <property type="entry name" value="PROTEASE DO-LIKE 8, CHLOROPLASTIC"/>
    <property type="match status" value="1"/>
</dbReference>
<evidence type="ECO:0000313" key="4">
    <source>
        <dbReference type="Proteomes" id="UP000711995"/>
    </source>
</evidence>
<proteinExistence type="predicted"/>
<evidence type="ECO:0000256" key="2">
    <source>
        <dbReference type="ARBA" id="ARBA00022801"/>
    </source>
</evidence>
<dbReference type="Pfam" id="PF13365">
    <property type="entry name" value="Trypsin_2"/>
    <property type="match status" value="1"/>
</dbReference>
<evidence type="ECO:0000256" key="1">
    <source>
        <dbReference type="ARBA" id="ARBA00022670"/>
    </source>
</evidence>
<accession>A0A968KTW1</accession>
<evidence type="ECO:0000313" key="3">
    <source>
        <dbReference type="EMBL" id="NIZ40771.1"/>
    </source>
</evidence>
<name>A0A968KTW1_9SPIO</name>
<reference evidence="3 4" key="1">
    <citation type="submission" date="2020-03" db="EMBL/GenBank/DDBJ databases">
        <title>Spirochaetal bacteria isolated from arthropods constitute a novel genus Entomospira genus novum within the order Spirochaetales.</title>
        <authorList>
            <person name="Grana-Miraglia L."/>
            <person name="Sikutova S."/>
            <person name="Fingerle V."/>
            <person name="Sing A."/>
            <person name="Castillo-Ramirez S."/>
            <person name="Margos G."/>
            <person name="Rudolf I."/>
        </authorList>
    </citation>
    <scope>NUCLEOTIDE SEQUENCE [LARGE SCALE GENOMIC DNA]</scope>
    <source>
        <strain evidence="3 4">BR193</strain>
    </source>
</reference>
<dbReference type="InterPro" id="IPR051201">
    <property type="entry name" value="Chloro_Bact_Ser_Proteases"/>
</dbReference>
<sequence>MKRWLVGLVLTGALVGCMGTGPKGSGGIKLPADTRILGPELLENDPVGYYELSWIEEERDARVEVAKSLQTLISKSDDVLAKLQYSMSLHALGSLDDRGLTLAYVEYAKLLISEGKVGVAFSLFGDGGIEPGYLTNDQVVLFLTTANKNRLLQTTQRLNQEATKRGLNAGLDVRWMNEPRTPNTWLNAVGTIFVDSGFVVRQGSLMPAISLGSGFFIDRSGYMVTNYHVIASAVEGNRRNLTKISVRIDSKGTKVPATLIGYSKISDMALLKVEYEPDFAFDVATYSNSVISGQRIYALGSPLGLSATITSGLISNTERNYSFLGIPVGDVMQIDVPIHPGNSGGPIINDAGVVVGIVFSGLPDYPGINFALPADLLRVMLPKMILGGAVELPYADVSVFSGEKKAELLYVSQRSQAKKAGLEQFKVVDKVADLSVKNLHQMQMQVTRRYSNTIITMTQDGKKIPVVLKLRPAVPGAYALLRDGDIALFPALFGVKLREVDRGKFFVITHVYMDMTMDNIGFAVDDSFTYLGRYRRGIPDEYFVATLKAKMAKLGAMEIQMMIVANLQGYTWA</sequence>
<keyword evidence="1 3" id="KW-0645">Protease</keyword>
<keyword evidence="4" id="KW-1185">Reference proteome</keyword>
<organism evidence="3 4">
    <name type="scientific">Entomospira entomophila</name>
    <dbReference type="NCBI Taxonomy" id="2719988"/>
    <lineage>
        <taxon>Bacteria</taxon>
        <taxon>Pseudomonadati</taxon>
        <taxon>Spirochaetota</taxon>
        <taxon>Spirochaetia</taxon>
        <taxon>Spirochaetales</taxon>
        <taxon>Spirochaetaceae</taxon>
        <taxon>Entomospira</taxon>
    </lineage>
</organism>
<protein>
    <submittedName>
        <fullName evidence="3">Trypsin-like serine protease</fullName>
    </submittedName>
</protein>
<dbReference type="InterPro" id="IPR001940">
    <property type="entry name" value="Peptidase_S1C"/>
</dbReference>
<dbReference type="GO" id="GO:0006508">
    <property type="term" value="P:proteolysis"/>
    <property type="evidence" value="ECO:0007669"/>
    <property type="project" value="UniProtKB-KW"/>
</dbReference>
<dbReference type="GO" id="GO:0004252">
    <property type="term" value="F:serine-type endopeptidase activity"/>
    <property type="evidence" value="ECO:0007669"/>
    <property type="project" value="InterPro"/>
</dbReference>
<dbReference type="RefSeq" id="WP_167700352.1">
    <property type="nucleotide sequence ID" value="NZ_CP118174.1"/>
</dbReference>
<dbReference type="PROSITE" id="PS51257">
    <property type="entry name" value="PROKAR_LIPOPROTEIN"/>
    <property type="match status" value="1"/>
</dbReference>
<dbReference type="Gene3D" id="2.40.10.120">
    <property type="match status" value="1"/>
</dbReference>